<sequence length="244" mass="27604">MADNLSKMEKTLNIILFIILFPIMLPVFLYIKLSEKINKAVSVQKERSKISRGANRYVQGVLSKYSEDTLKHDSRERLRFRYATSLIMRSLYSITTEHYSIGNYHDSEHLSALEQLATKMVISRGSIMRAYAFVSNSIRSGQEDCDSADSIKEIKKTIALFEELYQNSSDFMRKADAIYADVKGSEVCERVLKMHDASKVVKYNSEFCIKKLKIMLKNEIAAAKRNGLCNTSVDGVSNPGLSAA</sequence>
<evidence type="ECO:0000256" key="1">
    <source>
        <dbReference type="SAM" id="Phobius"/>
    </source>
</evidence>
<protein>
    <submittedName>
        <fullName evidence="2">Uncharacterized protein</fullName>
    </submittedName>
</protein>
<keyword evidence="1" id="KW-0472">Membrane</keyword>
<keyword evidence="3" id="KW-1185">Reference proteome</keyword>
<evidence type="ECO:0000313" key="2">
    <source>
        <dbReference type="EMBL" id="ABD44509.1"/>
    </source>
</evidence>
<organism evidence="2 3">
    <name type="scientific">Ehrlichia chaffeensis (strain ATCC CRL-10679 / Arkansas)</name>
    <dbReference type="NCBI Taxonomy" id="205920"/>
    <lineage>
        <taxon>Bacteria</taxon>
        <taxon>Pseudomonadati</taxon>
        <taxon>Pseudomonadota</taxon>
        <taxon>Alphaproteobacteria</taxon>
        <taxon>Rickettsiales</taxon>
        <taxon>Anaplasmataceae</taxon>
        <taxon>Ehrlichia</taxon>
    </lineage>
</organism>
<feature type="transmembrane region" description="Helical" evidence="1">
    <location>
        <begin position="12"/>
        <end position="31"/>
    </location>
</feature>
<dbReference type="KEGG" id="ech:ECH_0272"/>
<gene>
    <name evidence="2" type="ordered locus">ECH_0272</name>
</gene>
<keyword evidence="1" id="KW-1133">Transmembrane helix</keyword>
<dbReference type="EMBL" id="CP000236">
    <property type="protein sequence ID" value="ABD44509.1"/>
    <property type="molecule type" value="Genomic_DNA"/>
</dbReference>
<dbReference type="Proteomes" id="UP000008320">
    <property type="component" value="Chromosome"/>
</dbReference>
<accession>Q2GHJ0</accession>
<keyword evidence="1" id="KW-0812">Transmembrane</keyword>
<name>Q2GHJ0_EHRCR</name>
<reference evidence="2 3" key="1">
    <citation type="journal article" date="2006" name="PLoS Genet.">
        <title>Comparative genomics of emerging human ehrlichiosis agents.</title>
        <authorList>
            <person name="Dunning Hotopp J.C."/>
            <person name="Lin M."/>
            <person name="Madupu R."/>
            <person name="Crabtree J."/>
            <person name="Angiuoli S.V."/>
            <person name="Eisen J.A."/>
            <person name="Seshadri R."/>
            <person name="Ren Q."/>
            <person name="Wu M."/>
            <person name="Utterback T.R."/>
            <person name="Smith S."/>
            <person name="Lewis M."/>
            <person name="Khouri H."/>
            <person name="Zhang C."/>
            <person name="Niu H."/>
            <person name="Lin Q."/>
            <person name="Ohashi N."/>
            <person name="Zhi N."/>
            <person name="Nelson W."/>
            <person name="Brinkac L.M."/>
            <person name="Dodson R.J."/>
            <person name="Rosovitz M.J."/>
            <person name="Sundaram J."/>
            <person name="Daugherty S.C."/>
            <person name="Davidsen T."/>
            <person name="Durkin A.S."/>
            <person name="Gwinn M."/>
            <person name="Haft D.H."/>
            <person name="Selengut J.D."/>
            <person name="Sullivan S.A."/>
            <person name="Zafar N."/>
            <person name="Zhou L."/>
            <person name="Benahmed F."/>
            <person name="Forberger H."/>
            <person name="Halpin R."/>
            <person name="Mulligan S."/>
            <person name="Robinson J."/>
            <person name="White O."/>
            <person name="Rikihisa Y."/>
            <person name="Tettelin H."/>
        </authorList>
    </citation>
    <scope>NUCLEOTIDE SEQUENCE [LARGE SCALE GENOMIC DNA]</scope>
    <source>
        <strain evidence="3">ATCC CRL-10679 / Arkansas</strain>
    </source>
</reference>
<dbReference type="RefSeq" id="WP_006010271.1">
    <property type="nucleotide sequence ID" value="NC_007799.1"/>
</dbReference>
<proteinExistence type="predicted"/>
<dbReference type="HOGENOM" id="CLU_1136661_0_0_5"/>
<evidence type="ECO:0000313" key="3">
    <source>
        <dbReference type="Proteomes" id="UP000008320"/>
    </source>
</evidence>
<dbReference type="AlphaFoldDB" id="Q2GHJ0"/>